<name>A0A3N4JHP0_9PEZI</name>
<evidence type="ECO:0000313" key="2">
    <source>
        <dbReference type="EMBL" id="RPA97785.1"/>
    </source>
</evidence>
<dbReference type="EMBL" id="ML120401">
    <property type="protein sequence ID" value="RPA97785.1"/>
    <property type="molecule type" value="Genomic_DNA"/>
</dbReference>
<dbReference type="STRING" id="1336337.A0A3N4JHP0"/>
<keyword evidence="3" id="KW-1185">Reference proteome</keyword>
<dbReference type="Proteomes" id="UP000276215">
    <property type="component" value="Unassembled WGS sequence"/>
</dbReference>
<dbReference type="AlphaFoldDB" id="A0A3N4JHP0"/>
<sequence>MIYSSENGARQIYDLGNGNLYKFRPHMGVFESDIHALLKSTTRIPVPTIYNEWVTSEGITDSGDPVRVHHMVMEKIEGEPLVHVWEHLSSESKARLALQLGDYLDELHNITRRSICSFDGGPLCDSYGLIFEEGYEAEGPISDSHTLWLAMTSNLQRDPSRTMHQALAELRSIMPACLPAVLTHTDLHQGNILVRDGNISAIIDWEGAGFYPRWPAAKRFMDILLALRTQSSGMVEWAMKQMRR</sequence>
<dbReference type="PANTHER" id="PTHR21310:SF55">
    <property type="entry name" value="AMINOGLYCOSIDE PHOSPHOTRANSFERASE DOMAIN-CONTAINING PROTEIN"/>
    <property type="match status" value="1"/>
</dbReference>
<dbReference type="SUPFAM" id="SSF56112">
    <property type="entry name" value="Protein kinase-like (PK-like)"/>
    <property type="match status" value="1"/>
</dbReference>
<dbReference type="Pfam" id="PF01636">
    <property type="entry name" value="APH"/>
    <property type="match status" value="1"/>
</dbReference>
<dbReference type="OrthoDB" id="2906425at2759"/>
<dbReference type="GO" id="GO:0016301">
    <property type="term" value="F:kinase activity"/>
    <property type="evidence" value="ECO:0007669"/>
    <property type="project" value="UniProtKB-KW"/>
</dbReference>
<dbReference type="CDD" id="cd05120">
    <property type="entry name" value="APH_ChoK_like"/>
    <property type="match status" value="1"/>
</dbReference>
<proteinExistence type="predicted"/>
<keyword evidence="2" id="KW-0418">Kinase</keyword>
<organism evidence="2 3">
    <name type="scientific">Choiromyces venosus 120613-1</name>
    <dbReference type="NCBI Taxonomy" id="1336337"/>
    <lineage>
        <taxon>Eukaryota</taxon>
        <taxon>Fungi</taxon>
        <taxon>Dikarya</taxon>
        <taxon>Ascomycota</taxon>
        <taxon>Pezizomycotina</taxon>
        <taxon>Pezizomycetes</taxon>
        <taxon>Pezizales</taxon>
        <taxon>Tuberaceae</taxon>
        <taxon>Choiromyces</taxon>
    </lineage>
</organism>
<accession>A0A3N4JHP0</accession>
<gene>
    <name evidence="2" type="ORF">L873DRAFT_1809243</name>
</gene>
<dbReference type="InterPro" id="IPR002575">
    <property type="entry name" value="Aminoglycoside_PTrfase"/>
</dbReference>
<dbReference type="Gene3D" id="3.90.1200.10">
    <property type="match status" value="1"/>
</dbReference>
<reference evidence="2 3" key="1">
    <citation type="journal article" date="2018" name="Nat. Ecol. Evol.">
        <title>Pezizomycetes genomes reveal the molecular basis of ectomycorrhizal truffle lifestyle.</title>
        <authorList>
            <person name="Murat C."/>
            <person name="Payen T."/>
            <person name="Noel B."/>
            <person name="Kuo A."/>
            <person name="Morin E."/>
            <person name="Chen J."/>
            <person name="Kohler A."/>
            <person name="Krizsan K."/>
            <person name="Balestrini R."/>
            <person name="Da Silva C."/>
            <person name="Montanini B."/>
            <person name="Hainaut M."/>
            <person name="Levati E."/>
            <person name="Barry K.W."/>
            <person name="Belfiori B."/>
            <person name="Cichocki N."/>
            <person name="Clum A."/>
            <person name="Dockter R.B."/>
            <person name="Fauchery L."/>
            <person name="Guy J."/>
            <person name="Iotti M."/>
            <person name="Le Tacon F."/>
            <person name="Lindquist E.A."/>
            <person name="Lipzen A."/>
            <person name="Malagnac F."/>
            <person name="Mello A."/>
            <person name="Molinier V."/>
            <person name="Miyauchi S."/>
            <person name="Poulain J."/>
            <person name="Riccioni C."/>
            <person name="Rubini A."/>
            <person name="Sitrit Y."/>
            <person name="Splivallo R."/>
            <person name="Traeger S."/>
            <person name="Wang M."/>
            <person name="Zifcakova L."/>
            <person name="Wipf D."/>
            <person name="Zambonelli A."/>
            <person name="Paolocci F."/>
            <person name="Nowrousian M."/>
            <person name="Ottonello S."/>
            <person name="Baldrian P."/>
            <person name="Spatafora J.W."/>
            <person name="Henrissat B."/>
            <person name="Nagy L.G."/>
            <person name="Aury J.M."/>
            <person name="Wincker P."/>
            <person name="Grigoriev I.V."/>
            <person name="Bonfante P."/>
            <person name="Martin F.M."/>
        </authorList>
    </citation>
    <scope>NUCLEOTIDE SEQUENCE [LARGE SCALE GENOMIC DNA]</scope>
    <source>
        <strain evidence="2 3">120613-1</strain>
    </source>
</reference>
<feature type="domain" description="Aminoglycoside phosphotransferase" evidence="1">
    <location>
        <begin position="45"/>
        <end position="213"/>
    </location>
</feature>
<evidence type="ECO:0000313" key="3">
    <source>
        <dbReference type="Proteomes" id="UP000276215"/>
    </source>
</evidence>
<dbReference type="InterPro" id="IPR011009">
    <property type="entry name" value="Kinase-like_dom_sf"/>
</dbReference>
<evidence type="ECO:0000259" key="1">
    <source>
        <dbReference type="Pfam" id="PF01636"/>
    </source>
</evidence>
<protein>
    <submittedName>
        <fullName evidence="2">Kinase-like protein</fullName>
    </submittedName>
</protein>
<dbReference type="PANTHER" id="PTHR21310">
    <property type="entry name" value="AMINOGLYCOSIDE PHOSPHOTRANSFERASE-RELATED-RELATED"/>
    <property type="match status" value="1"/>
</dbReference>
<keyword evidence="2" id="KW-0808">Transferase</keyword>
<dbReference type="InterPro" id="IPR051678">
    <property type="entry name" value="AGP_Transferase"/>
</dbReference>